<evidence type="ECO:0000313" key="2">
    <source>
        <dbReference type="EMBL" id="CAE0841316.1"/>
    </source>
</evidence>
<evidence type="ECO:0000256" key="1">
    <source>
        <dbReference type="SAM" id="MobiDB-lite"/>
    </source>
</evidence>
<feature type="region of interest" description="Disordered" evidence="1">
    <location>
        <begin position="1"/>
        <end position="126"/>
    </location>
</feature>
<organism evidence="2">
    <name type="scientific">Oxyrrhis marina</name>
    <name type="common">Dinoflagellate</name>
    <dbReference type="NCBI Taxonomy" id="2969"/>
    <lineage>
        <taxon>Eukaryota</taxon>
        <taxon>Sar</taxon>
        <taxon>Alveolata</taxon>
        <taxon>Dinophyceae</taxon>
        <taxon>Oxyrrhinales</taxon>
        <taxon>Oxyrrhinaceae</taxon>
        <taxon>Oxyrrhis</taxon>
    </lineage>
</organism>
<protein>
    <submittedName>
        <fullName evidence="2">Uncharacterized protein</fullName>
    </submittedName>
</protein>
<name>A0A7S4GMC6_OXYMA</name>
<gene>
    <name evidence="2" type="ORF">OMAR00294_LOCUS1033</name>
</gene>
<proteinExistence type="predicted"/>
<sequence>MSAQQTGEMRKSEEQDEGPSLVAGVKNVVSEAGSQIRSGVTATRDWATGEGERGEGDRGQDQKKEEQGWPAQVEAKIGEMGESARQMGEQAKERVMGPGQAKPSKPEEKDWRQRAEELGATFEKRTEELVDGAKKKVFGESQDREDVKREN</sequence>
<feature type="compositionally biased region" description="Polar residues" evidence="1">
    <location>
        <begin position="32"/>
        <end position="41"/>
    </location>
</feature>
<dbReference type="AlphaFoldDB" id="A0A7S4GMC6"/>
<feature type="compositionally biased region" description="Basic and acidic residues" evidence="1">
    <location>
        <begin position="50"/>
        <end position="67"/>
    </location>
</feature>
<accession>A0A7S4GMC6</accession>
<reference evidence="2" key="1">
    <citation type="submission" date="2021-01" db="EMBL/GenBank/DDBJ databases">
        <authorList>
            <person name="Corre E."/>
            <person name="Pelletier E."/>
            <person name="Niang G."/>
            <person name="Scheremetjew M."/>
            <person name="Finn R."/>
            <person name="Kale V."/>
            <person name="Holt S."/>
            <person name="Cochrane G."/>
            <person name="Meng A."/>
            <person name="Brown T."/>
            <person name="Cohen L."/>
        </authorList>
    </citation>
    <scope>NUCLEOTIDE SEQUENCE</scope>
    <source>
        <strain evidence="2">LB1974</strain>
    </source>
</reference>
<feature type="compositionally biased region" description="Basic and acidic residues" evidence="1">
    <location>
        <begin position="104"/>
        <end position="126"/>
    </location>
</feature>
<dbReference type="EMBL" id="HBJB01001182">
    <property type="protein sequence ID" value="CAE0841316.1"/>
    <property type="molecule type" value="Transcribed_RNA"/>
</dbReference>